<dbReference type="Gene3D" id="3.30.40.10">
    <property type="entry name" value="Zinc/RING finger domain, C3HC4 (zinc finger)"/>
    <property type="match status" value="1"/>
</dbReference>
<evidence type="ECO:0000256" key="5">
    <source>
        <dbReference type="ARBA" id="ARBA00022771"/>
    </source>
</evidence>
<evidence type="ECO:0000256" key="3">
    <source>
        <dbReference type="ARBA" id="ARBA00022679"/>
    </source>
</evidence>
<proteinExistence type="inferred from homology"/>
<comment type="pathway">
    <text evidence="1">Protein modification; protein sumoylation.</text>
</comment>
<dbReference type="UniPathway" id="UPA00886"/>
<evidence type="ECO:0000259" key="11">
    <source>
        <dbReference type="PROSITE" id="PS51466"/>
    </source>
</evidence>
<dbReference type="GO" id="GO:0008270">
    <property type="term" value="F:zinc ion binding"/>
    <property type="evidence" value="ECO:0007669"/>
    <property type="project" value="UniProtKB-KW"/>
</dbReference>
<feature type="compositionally biased region" description="Basic and acidic residues" evidence="9">
    <location>
        <begin position="395"/>
        <end position="405"/>
    </location>
</feature>
<feature type="region of interest" description="Disordered" evidence="9">
    <location>
        <begin position="394"/>
        <end position="416"/>
    </location>
</feature>
<feature type="region of interest" description="Disordered" evidence="9">
    <location>
        <begin position="78"/>
        <end position="101"/>
    </location>
</feature>
<evidence type="ECO:0000313" key="12">
    <source>
        <dbReference type="EMBL" id="KAF2159870.1"/>
    </source>
</evidence>
<feature type="compositionally biased region" description="Low complexity" evidence="9">
    <location>
        <begin position="594"/>
        <end position="615"/>
    </location>
</feature>
<dbReference type="PANTHER" id="PTHR10782:SF100">
    <property type="entry name" value="LIGASE SIZA, PUTATIVE (AFU_ORTHOLOGUE AFUA_6G05240)-RELATED"/>
    <property type="match status" value="1"/>
</dbReference>
<feature type="compositionally biased region" description="Polar residues" evidence="9">
    <location>
        <begin position="616"/>
        <end position="629"/>
    </location>
</feature>
<dbReference type="PANTHER" id="PTHR10782">
    <property type="entry name" value="ZINC FINGER MIZ DOMAIN-CONTAINING PROTEIN"/>
    <property type="match status" value="1"/>
</dbReference>
<reference evidence="12" key="1">
    <citation type="journal article" date="2020" name="Stud. Mycol.">
        <title>101 Dothideomycetes genomes: a test case for predicting lifestyles and emergence of pathogens.</title>
        <authorList>
            <person name="Haridas S."/>
            <person name="Albert R."/>
            <person name="Binder M."/>
            <person name="Bloem J."/>
            <person name="Labutti K."/>
            <person name="Salamov A."/>
            <person name="Andreopoulos B."/>
            <person name="Baker S."/>
            <person name="Barry K."/>
            <person name="Bills G."/>
            <person name="Bluhm B."/>
            <person name="Cannon C."/>
            <person name="Castanera R."/>
            <person name="Culley D."/>
            <person name="Daum C."/>
            <person name="Ezra D."/>
            <person name="Gonzalez J."/>
            <person name="Henrissat B."/>
            <person name="Kuo A."/>
            <person name="Liang C."/>
            <person name="Lipzen A."/>
            <person name="Lutzoni F."/>
            <person name="Magnuson J."/>
            <person name="Mondo S."/>
            <person name="Nolan M."/>
            <person name="Ohm R."/>
            <person name="Pangilinan J."/>
            <person name="Park H.-J."/>
            <person name="Ramirez L."/>
            <person name="Alfaro M."/>
            <person name="Sun H."/>
            <person name="Tritt A."/>
            <person name="Yoshinaga Y."/>
            <person name="Zwiers L.-H."/>
            <person name="Turgeon B."/>
            <person name="Goodwin S."/>
            <person name="Spatafora J."/>
            <person name="Crous P."/>
            <person name="Grigoriev I."/>
        </authorList>
    </citation>
    <scope>NUCLEOTIDE SEQUENCE</scope>
    <source>
        <strain evidence="12">ATCC 36951</strain>
    </source>
</reference>
<feature type="domain" description="SP-RING-type" evidence="10">
    <location>
        <begin position="300"/>
        <end position="381"/>
    </location>
</feature>
<keyword evidence="7" id="KW-0862">Zinc</keyword>
<dbReference type="AlphaFoldDB" id="A0A6A6C124"/>
<feature type="compositionally biased region" description="Polar residues" evidence="9">
    <location>
        <begin position="678"/>
        <end position="689"/>
    </location>
</feature>
<keyword evidence="5 8" id="KW-0863">Zinc-finger</keyword>
<feature type="region of interest" description="Disordered" evidence="9">
    <location>
        <begin position="435"/>
        <end position="689"/>
    </location>
</feature>
<dbReference type="GO" id="GO:0000785">
    <property type="term" value="C:chromatin"/>
    <property type="evidence" value="ECO:0007669"/>
    <property type="project" value="TreeGrafter"/>
</dbReference>
<evidence type="ECO:0000259" key="10">
    <source>
        <dbReference type="PROSITE" id="PS51044"/>
    </source>
</evidence>
<dbReference type="GO" id="GO:0061665">
    <property type="term" value="F:SUMO ligase activity"/>
    <property type="evidence" value="ECO:0007669"/>
    <property type="project" value="TreeGrafter"/>
</dbReference>
<feature type="compositionally biased region" description="Low complexity" evidence="9">
    <location>
        <begin position="659"/>
        <end position="668"/>
    </location>
</feature>
<dbReference type="Proteomes" id="UP000799537">
    <property type="component" value="Unassembled WGS sequence"/>
</dbReference>
<comment type="similarity">
    <text evidence="2">Belongs to the PIAS family.</text>
</comment>
<evidence type="ECO:0000256" key="2">
    <source>
        <dbReference type="ARBA" id="ARBA00005383"/>
    </source>
</evidence>
<feature type="compositionally biased region" description="Low complexity" evidence="9">
    <location>
        <begin position="84"/>
        <end position="94"/>
    </location>
</feature>
<evidence type="ECO:0000256" key="8">
    <source>
        <dbReference type="PROSITE-ProRule" id="PRU00452"/>
    </source>
</evidence>
<dbReference type="PROSITE" id="PS51044">
    <property type="entry name" value="ZF_SP_RING"/>
    <property type="match status" value="1"/>
</dbReference>
<keyword evidence="13" id="KW-1185">Reference proteome</keyword>
<keyword evidence="6" id="KW-0833">Ubl conjugation pathway</keyword>
<dbReference type="Pfam" id="PF02891">
    <property type="entry name" value="zf-MIZ"/>
    <property type="match status" value="1"/>
</dbReference>
<dbReference type="SMART" id="SM00513">
    <property type="entry name" value="SAP"/>
    <property type="match status" value="1"/>
</dbReference>
<feature type="compositionally biased region" description="Polar residues" evidence="9">
    <location>
        <begin position="531"/>
        <end position="574"/>
    </location>
</feature>
<dbReference type="Pfam" id="PF14324">
    <property type="entry name" value="PINIT"/>
    <property type="match status" value="1"/>
</dbReference>
<dbReference type="OrthoDB" id="28127at2759"/>
<evidence type="ECO:0000313" key="13">
    <source>
        <dbReference type="Proteomes" id="UP000799537"/>
    </source>
</evidence>
<dbReference type="Gene3D" id="2.60.120.780">
    <property type="entry name" value="PINIT domain"/>
    <property type="match status" value="1"/>
</dbReference>
<keyword evidence="4" id="KW-0479">Metal-binding</keyword>
<dbReference type="PROSITE" id="PS51466">
    <property type="entry name" value="PINIT"/>
    <property type="match status" value="1"/>
</dbReference>
<dbReference type="InterPro" id="IPR004181">
    <property type="entry name" value="Znf_MIZ"/>
</dbReference>
<evidence type="ECO:0000256" key="4">
    <source>
        <dbReference type="ARBA" id="ARBA00022723"/>
    </source>
</evidence>
<protein>
    <recommendedName>
        <fullName evidence="14">SP-RING-type domain-containing protein</fullName>
    </recommendedName>
</protein>
<feature type="domain" description="PINIT" evidence="11">
    <location>
        <begin position="108"/>
        <end position="267"/>
    </location>
</feature>
<evidence type="ECO:0000256" key="1">
    <source>
        <dbReference type="ARBA" id="ARBA00004718"/>
    </source>
</evidence>
<evidence type="ECO:0008006" key="14">
    <source>
        <dbReference type="Google" id="ProtNLM"/>
    </source>
</evidence>
<dbReference type="GO" id="GO:0016925">
    <property type="term" value="P:protein sumoylation"/>
    <property type="evidence" value="ECO:0007669"/>
    <property type="project" value="UniProtKB-UniPathway"/>
</dbReference>
<accession>A0A6A6C124</accession>
<dbReference type="RefSeq" id="XP_033660759.1">
    <property type="nucleotide sequence ID" value="XM_033809579.1"/>
</dbReference>
<dbReference type="InterPro" id="IPR038654">
    <property type="entry name" value="PINIT_sf"/>
</dbReference>
<evidence type="ECO:0000256" key="6">
    <source>
        <dbReference type="ARBA" id="ARBA00022786"/>
    </source>
</evidence>
<organism evidence="12 13">
    <name type="scientific">Zasmidium cellare ATCC 36951</name>
    <dbReference type="NCBI Taxonomy" id="1080233"/>
    <lineage>
        <taxon>Eukaryota</taxon>
        <taxon>Fungi</taxon>
        <taxon>Dikarya</taxon>
        <taxon>Ascomycota</taxon>
        <taxon>Pezizomycotina</taxon>
        <taxon>Dothideomycetes</taxon>
        <taxon>Dothideomycetidae</taxon>
        <taxon>Mycosphaerellales</taxon>
        <taxon>Mycosphaerellaceae</taxon>
        <taxon>Zasmidium</taxon>
    </lineage>
</organism>
<feature type="compositionally biased region" description="Polar residues" evidence="9">
    <location>
        <begin position="504"/>
        <end position="524"/>
    </location>
</feature>
<dbReference type="EMBL" id="ML993632">
    <property type="protein sequence ID" value="KAF2159870.1"/>
    <property type="molecule type" value="Genomic_DNA"/>
</dbReference>
<sequence>MAAAGGHYQLQQQRPKCEAAIKNCINNDLKEICKAYNYQVSGTKAVLQKRCLEILDNVVNRGDQAGFNDLFYRVSNHGQAPPRSSAAATSSSSSNYHTNTNGAYHNATSMAPHRAPGRIDPTRYFKSSPFYEVQEAVLPVQDLPAGVEMPQNRNTIRVELKLTADQVSRLKADPSMRLLLYCGNHYQMSTYPRSPVDVAFPNQIEVKINGDEVRSNFKGLKNKPGSTKPADITSSVRKANGYPNQVAITYALTKQRFSFMVHLVKYISAETLTERIKTGRHGGGIISKQRVLDEMNRINADPDIAATSARMSLKDPISTLRINLPVRSAVCKHNQCFDGSMFIQLQEQAPQWSCPVCSKSVSYESLCVDKYFEEILQKTSSSIEKVDVEPNGEWRIIKEEDDTKPAGHSSRAGRAAYDDDFDDDFIEVVDPKVNGKLAAPRPTPSLLSPMPDQGFPMNTPPLSSRGVSLAPSAASATQSNKRPASAVIDLTLDDDDEPPRSGKRQQTGPGTQNGNSSQYSTPNSLPEHRYTQPQSAGQSRGTDSYRPSSNAPRSLTNVRTTSADYNNNRLSSGVASGPGSPYRPAGSISPGFPSHSTASNQQHAQQQHANWNNHSRPATGNASSAQGFQPFSIRQHGATSNSASQSPQQSYRLPPILSQPQQQHQQQQNGYSGGWRSDYQSYSNSPPGG</sequence>
<dbReference type="GeneID" id="54562851"/>
<evidence type="ECO:0000256" key="7">
    <source>
        <dbReference type="ARBA" id="ARBA00022833"/>
    </source>
</evidence>
<gene>
    <name evidence="12" type="ORF">M409DRAFT_29680</name>
</gene>
<dbReference type="InterPro" id="IPR003034">
    <property type="entry name" value="SAP_dom"/>
</dbReference>
<feature type="compositionally biased region" description="Polar residues" evidence="9">
    <location>
        <begin position="637"/>
        <end position="651"/>
    </location>
</feature>
<keyword evidence="3" id="KW-0808">Transferase</keyword>
<dbReference type="InterPro" id="IPR023321">
    <property type="entry name" value="PINIT"/>
</dbReference>
<name>A0A6A6C124_ZASCE</name>
<dbReference type="InterPro" id="IPR013083">
    <property type="entry name" value="Znf_RING/FYVE/PHD"/>
</dbReference>
<evidence type="ECO:0000256" key="9">
    <source>
        <dbReference type="SAM" id="MobiDB-lite"/>
    </source>
</evidence>